<reference evidence="2 3" key="1">
    <citation type="submission" date="2018-04" db="EMBL/GenBank/DDBJ databases">
        <title>Genomic Encyclopedia of Archaeal and Bacterial Type Strains, Phase II (KMG-II): from individual species to whole genera.</title>
        <authorList>
            <person name="Goeker M."/>
        </authorList>
    </citation>
    <scope>NUCLEOTIDE SEQUENCE [LARGE SCALE GENOMIC DNA]</scope>
    <source>
        <strain evidence="2 3">DSM 21823</strain>
    </source>
</reference>
<sequence length="92" mass="9448">MSQGPNGSLGGDARPLFSSTRPRIGAHATVEVSSTIQASGPLTGVTPEGRGTVDIGGRVVSGTLVPSMRRLHLSEPATPIEEPSRDEDPSPC</sequence>
<dbReference type="EMBL" id="QBKP01000002">
    <property type="protein sequence ID" value="PTX52441.1"/>
    <property type="molecule type" value="Genomic_DNA"/>
</dbReference>
<feature type="compositionally biased region" description="Basic and acidic residues" evidence="1">
    <location>
        <begin position="82"/>
        <end position="92"/>
    </location>
</feature>
<protein>
    <submittedName>
        <fullName evidence="2">Uncharacterized protein</fullName>
    </submittedName>
</protein>
<proteinExistence type="predicted"/>
<gene>
    <name evidence="2" type="ORF">C8N34_102221</name>
</gene>
<evidence type="ECO:0000256" key="1">
    <source>
        <dbReference type="SAM" id="MobiDB-lite"/>
    </source>
</evidence>
<evidence type="ECO:0000313" key="3">
    <source>
        <dbReference type="Proteomes" id="UP000244224"/>
    </source>
</evidence>
<name>A0A2T6B8N4_9RHOB</name>
<dbReference type="AlphaFoldDB" id="A0A2T6B8N4"/>
<organism evidence="2 3">
    <name type="scientific">Gemmobacter caeni</name>
    <dbReference type="NCBI Taxonomy" id="589035"/>
    <lineage>
        <taxon>Bacteria</taxon>
        <taxon>Pseudomonadati</taxon>
        <taxon>Pseudomonadota</taxon>
        <taxon>Alphaproteobacteria</taxon>
        <taxon>Rhodobacterales</taxon>
        <taxon>Paracoccaceae</taxon>
        <taxon>Gemmobacter</taxon>
    </lineage>
</organism>
<dbReference type="Proteomes" id="UP000244224">
    <property type="component" value="Unassembled WGS sequence"/>
</dbReference>
<feature type="compositionally biased region" description="Polar residues" evidence="1">
    <location>
        <begin position="31"/>
        <end position="40"/>
    </location>
</feature>
<accession>A0A2T6B8N4</accession>
<dbReference type="RefSeq" id="WP_145693570.1">
    <property type="nucleotide sequence ID" value="NZ_QBKP01000002.1"/>
</dbReference>
<feature type="region of interest" description="Disordered" evidence="1">
    <location>
        <begin position="69"/>
        <end position="92"/>
    </location>
</feature>
<comment type="caution">
    <text evidence="2">The sequence shown here is derived from an EMBL/GenBank/DDBJ whole genome shotgun (WGS) entry which is preliminary data.</text>
</comment>
<keyword evidence="3" id="KW-1185">Reference proteome</keyword>
<evidence type="ECO:0000313" key="2">
    <source>
        <dbReference type="EMBL" id="PTX52441.1"/>
    </source>
</evidence>
<feature type="region of interest" description="Disordered" evidence="1">
    <location>
        <begin position="1"/>
        <end position="56"/>
    </location>
</feature>